<dbReference type="NCBIfam" id="TIGR00613">
    <property type="entry name" value="reco"/>
    <property type="match status" value="1"/>
</dbReference>
<evidence type="ECO:0000256" key="3">
    <source>
        <dbReference type="ARBA" id="ARBA00021310"/>
    </source>
</evidence>
<dbReference type="Pfam" id="PF11967">
    <property type="entry name" value="RecO_N"/>
    <property type="match status" value="1"/>
</dbReference>
<evidence type="ECO:0000256" key="4">
    <source>
        <dbReference type="ARBA" id="ARBA00022763"/>
    </source>
</evidence>
<evidence type="ECO:0000256" key="2">
    <source>
        <dbReference type="ARBA" id="ARBA00007452"/>
    </source>
</evidence>
<evidence type="ECO:0000256" key="8">
    <source>
        <dbReference type="HAMAP-Rule" id="MF_00201"/>
    </source>
</evidence>
<evidence type="ECO:0000313" key="10">
    <source>
        <dbReference type="EMBL" id="MDO6452914.1"/>
    </source>
</evidence>
<accession>A0AAW7XI11</accession>
<dbReference type="InterPro" id="IPR037278">
    <property type="entry name" value="ARFGAP/RecO"/>
</dbReference>
<keyword evidence="6 8" id="KW-0234">DNA repair</keyword>
<dbReference type="InterPro" id="IPR022572">
    <property type="entry name" value="DNA_rep/recomb_RecO_N"/>
</dbReference>
<gene>
    <name evidence="8 10" type="primary">recO</name>
    <name evidence="10" type="ORF">Q4490_04990</name>
</gene>
<protein>
    <recommendedName>
        <fullName evidence="3 8">DNA repair protein RecO</fullName>
    </recommendedName>
    <alternativeName>
        <fullName evidence="7 8">Recombination protein O</fullName>
    </alternativeName>
</protein>
<feature type="domain" description="DNA replication/recombination mediator RecO N-terminal" evidence="9">
    <location>
        <begin position="8"/>
        <end position="78"/>
    </location>
</feature>
<evidence type="ECO:0000259" key="9">
    <source>
        <dbReference type="Pfam" id="PF11967"/>
    </source>
</evidence>
<dbReference type="EMBL" id="JAUOPG010000002">
    <property type="protein sequence ID" value="MDO6452914.1"/>
    <property type="molecule type" value="Genomic_DNA"/>
</dbReference>
<dbReference type="PANTHER" id="PTHR33991">
    <property type="entry name" value="DNA REPAIR PROTEIN RECO"/>
    <property type="match status" value="1"/>
</dbReference>
<name>A0AAW7XI11_9GAMM</name>
<dbReference type="GO" id="GO:0006310">
    <property type="term" value="P:DNA recombination"/>
    <property type="evidence" value="ECO:0007669"/>
    <property type="project" value="UniProtKB-UniRule"/>
</dbReference>
<comment type="function">
    <text evidence="1 8">Involved in DNA repair and RecF pathway recombination.</text>
</comment>
<dbReference type="GO" id="GO:0006302">
    <property type="term" value="P:double-strand break repair"/>
    <property type="evidence" value="ECO:0007669"/>
    <property type="project" value="TreeGrafter"/>
</dbReference>
<proteinExistence type="inferred from homology"/>
<comment type="caution">
    <text evidence="10">The sequence shown here is derived from an EMBL/GenBank/DDBJ whole genome shotgun (WGS) entry which is preliminary data.</text>
</comment>
<dbReference type="Gene3D" id="1.20.1440.120">
    <property type="entry name" value="Recombination protein O, C-terminal domain"/>
    <property type="match status" value="1"/>
</dbReference>
<organism evidence="10 11">
    <name type="scientific">Neptunomonas phycophila</name>
    <dbReference type="NCBI Taxonomy" id="1572645"/>
    <lineage>
        <taxon>Bacteria</taxon>
        <taxon>Pseudomonadati</taxon>
        <taxon>Pseudomonadota</taxon>
        <taxon>Gammaproteobacteria</taxon>
        <taxon>Oceanospirillales</taxon>
        <taxon>Oceanospirillaceae</taxon>
        <taxon>Neptunomonas</taxon>
    </lineage>
</organism>
<dbReference type="GO" id="GO:0043590">
    <property type="term" value="C:bacterial nucleoid"/>
    <property type="evidence" value="ECO:0007669"/>
    <property type="project" value="TreeGrafter"/>
</dbReference>
<dbReference type="SUPFAM" id="SSF57863">
    <property type="entry name" value="ArfGap/RecO-like zinc finger"/>
    <property type="match status" value="1"/>
</dbReference>
<dbReference type="PANTHER" id="PTHR33991:SF1">
    <property type="entry name" value="DNA REPAIR PROTEIN RECO"/>
    <property type="match status" value="1"/>
</dbReference>
<dbReference type="RefSeq" id="WP_303549002.1">
    <property type="nucleotide sequence ID" value="NZ_JAUOPG010000002.1"/>
</dbReference>
<dbReference type="HAMAP" id="MF_00201">
    <property type="entry name" value="RecO"/>
    <property type="match status" value="1"/>
</dbReference>
<sequence length="231" mass="26065">MSPRDSMQAAYVLHSRPYLETSGIVDLFTLEQGKVSVVAKGLRRPTSKLRGVMQPFVPLHVHWRGKQPLKSLLVAEATGLNGIIQGSALMCGLYINELLQRLLVPHEPVPRLYVYYQYVLNALVASDDVEGALRTFEHKLLSEIGYALPIDTVLANQLYYFDPPSWSFEAVTSIDEDLRHSAFSGQQLLDIADDCYETPAQRSAAKRLMRLAIDHLTADRPLQSRRLFKKQ</sequence>
<dbReference type="AlphaFoldDB" id="A0AAW7XI11"/>
<evidence type="ECO:0000256" key="1">
    <source>
        <dbReference type="ARBA" id="ARBA00003065"/>
    </source>
</evidence>
<evidence type="ECO:0000256" key="5">
    <source>
        <dbReference type="ARBA" id="ARBA00023172"/>
    </source>
</evidence>
<dbReference type="InterPro" id="IPR012340">
    <property type="entry name" value="NA-bd_OB-fold"/>
</dbReference>
<keyword evidence="5 8" id="KW-0233">DNA recombination</keyword>
<comment type="similarity">
    <text evidence="2 8">Belongs to the RecO family.</text>
</comment>
<dbReference type="Pfam" id="PF02565">
    <property type="entry name" value="RecO_C"/>
    <property type="match status" value="1"/>
</dbReference>
<keyword evidence="4 8" id="KW-0227">DNA damage</keyword>
<evidence type="ECO:0000313" key="11">
    <source>
        <dbReference type="Proteomes" id="UP001169862"/>
    </source>
</evidence>
<dbReference type="InterPro" id="IPR003717">
    <property type="entry name" value="RecO"/>
</dbReference>
<dbReference type="InterPro" id="IPR042242">
    <property type="entry name" value="RecO_C"/>
</dbReference>
<evidence type="ECO:0000256" key="6">
    <source>
        <dbReference type="ARBA" id="ARBA00023204"/>
    </source>
</evidence>
<dbReference type="Proteomes" id="UP001169862">
    <property type="component" value="Unassembled WGS sequence"/>
</dbReference>
<dbReference type="SUPFAM" id="SSF50249">
    <property type="entry name" value="Nucleic acid-binding proteins"/>
    <property type="match status" value="1"/>
</dbReference>
<dbReference type="Gene3D" id="2.40.50.140">
    <property type="entry name" value="Nucleic acid-binding proteins"/>
    <property type="match status" value="1"/>
</dbReference>
<evidence type="ECO:0000256" key="7">
    <source>
        <dbReference type="ARBA" id="ARBA00033409"/>
    </source>
</evidence>
<reference evidence="10" key="1">
    <citation type="submission" date="2023-07" db="EMBL/GenBank/DDBJ databases">
        <title>Genome content predicts the carbon catabolic preferences of heterotrophic bacteria.</title>
        <authorList>
            <person name="Gralka M."/>
        </authorList>
    </citation>
    <scope>NUCLEOTIDE SEQUENCE</scope>
    <source>
        <strain evidence="10">I2M16</strain>
    </source>
</reference>